<dbReference type="GO" id="GO:0071266">
    <property type="term" value="P:'de novo' L-methionine biosynthetic process"/>
    <property type="evidence" value="ECO:0007669"/>
    <property type="project" value="UniProtKB-UniRule"/>
</dbReference>
<dbReference type="RefSeq" id="WP_147084891.1">
    <property type="nucleotide sequence ID" value="NZ_VORM01000001.1"/>
</dbReference>
<sequence length="387" mass="43020">MKHFETEAIRTQTERSQFQEHSTPLYLTSSFVFEDAEDMRASFAEEKQRNIYSRFINPNTSEFVEKICKMEQAEAGYAFATGMSAVFSTFAALLNAGDHIVSARSVFGSTHGLFTKFLPKWNIETSYFNVNKIDTIEGLIQPNTKILYAESPTNPAVDILDLEHLGAIAKKHKLLLVIDNCFATPYLQQPIKFGADLVIHSATKLIDGQGRVLGGVTVGRADLIREIYLFSRNTGPALSPFNAWVLSKSLETLAVRVDKHCENALKVAEYLETQDKVKLVKYPFLKSHPKYEIAKKQMKLGGNVVAFELKGGVETGRNFLNKLEMCSLSANLGDTRTIVTHPASTTHSKLSEEELLEVGISGGMVRISVGLEHVEDVIADLKQALEQ</sequence>
<comment type="caution">
    <text evidence="6">The sequence shown here is derived from an EMBL/GenBank/DDBJ whole genome shotgun (WGS) entry which is preliminary data.</text>
</comment>
<keyword evidence="2 3" id="KW-0663">Pyridoxal phosphate</keyword>
<proteinExistence type="inferred from homology"/>
<dbReference type="GO" id="GO:0016765">
    <property type="term" value="F:transferase activity, transferring alkyl or aryl (other than methyl) groups"/>
    <property type="evidence" value="ECO:0007669"/>
    <property type="project" value="UniProtKB-UniRule"/>
</dbReference>
<dbReference type="Gene3D" id="3.90.1150.10">
    <property type="entry name" value="Aspartate Aminotransferase, domain 1"/>
    <property type="match status" value="1"/>
</dbReference>
<feature type="modified residue" description="N6-(pyridoxal phosphate)lysine" evidence="3 4">
    <location>
        <position position="204"/>
    </location>
</feature>
<comment type="similarity">
    <text evidence="3">Belongs to the trans-sulfuration enzymes family. MetZ subfamily.</text>
</comment>
<keyword evidence="3" id="KW-0028">Amino-acid biosynthesis</keyword>
<dbReference type="UniPathway" id="UPA00051">
    <property type="reaction ID" value="UER00449"/>
</dbReference>
<name>A0A5C6ZL79_9FLAO</name>
<dbReference type="GO" id="GO:0005737">
    <property type="term" value="C:cytoplasm"/>
    <property type="evidence" value="ECO:0007669"/>
    <property type="project" value="TreeGrafter"/>
</dbReference>
<dbReference type="PIRSF" id="PIRSF001434">
    <property type="entry name" value="CGS"/>
    <property type="match status" value="1"/>
</dbReference>
<dbReference type="GO" id="GO:0016846">
    <property type="term" value="F:carbon-sulfur lyase activity"/>
    <property type="evidence" value="ECO:0007669"/>
    <property type="project" value="TreeGrafter"/>
</dbReference>
<evidence type="ECO:0000256" key="4">
    <source>
        <dbReference type="PIRSR" id="PIRSR001434-2"/>
    </source>
</evidence>
<dbReference type="InterPro" id="IPR000277">
    <property type="entry name" value="Cys/Met-Metab_PyrdxlP-dep_enz"/>
</dbReference>
<dbReference type="InterPro" id="IPR006234">
    <property type="entry name" value="O-succ-hSer_sulfhydrylase"/>
</dbReference>
<comment type="cofactor">
    <cofactor evidence="1 3 5">
        <name>pyridoxal 5'-phosphate</name>
        <dbReference type="ChEBI" id="CHEBI:597326"/>
    </cofactor>
</comment>
<comment type="pathway">
    <text evidence="3">Amino-acid biosynthesis; L-methionine biosynthesis via de novo pathway; L-homocysteine from O-succinyl-L-homoserine: step 1/1.</text>
</comment>
<dbReference type="CDD" id="cd00614">
    <property type="entry name" value="CGS_like"/>
    <property type="match status" value="1"/>
</dbReference>
<dbReference type="PANTHER" id="PTHR11808">
    <property type="entry name" value="TRANS-SULFURATION ENZYME FAMILY MEMBER"/>
    <property type="match status" value="1"/>
</dbReference>
<comment type="catalytic activity">
    <reaction evidence="3">
        <text>O-succinyl-L-homoserine + hydrogen sulfide = L-homocysteine + succinate</text>
        <dbReference type="Rhea" id="RHEA:27826"/>
        <dbReference type="ChEBI" id="CHEBI:29919"/>
        <dbReference type="ChEBI" id="CHEBI:30031"/>
        <dbReference type="ChEBI" id="CHEBI:57661"/>
        <dbReference type="ChEBI" id="CHEBI:58199"/>
    </reaction>
</comment>
<comment type="subunit">
    <text evidence="3">Homotetramer.</text>
</comment>
<evidence type="ECO:0000313" key="6">
    <source>
        <dbReference type="EMBL" id="TXD90789.1"/>
    </source>
</evidence>
<dbReference type="FunFam" id="3.40.640.10:FF:000046">
    <property type="entry name" value="Cystathionine gamma-lyase"/>
    <property type="match status" value="1"/>
</dbReference>
<accession>A0A5C6ZL79</accession>
<dbReference type="EC" id="2.5.1.-" evidence="3"/>
<reference evidence="6 7" key="1">
    <citation type="submission" date="2019-08" db="EMBL/GenBank/DDBJ databases">
        <title>Genomes of Subsaximicrobium wynnwilliamsii strains.</title>
        <authorList>
            <person name="Bowman J.P."/>
        </authorList>
    </citation>
    <scope>NUCLEOTIDE SEQUENCE [LARGE SCALE GENOMIC DNA]</scope>
    <source>
        <strain evidence="6 7">2-80-2</strain>
    </source>
</reference>
<dbReference type="GO" id="GO:0019346">
    <property type="term" value="P:transsulfuration"/>
    <property type="evidence" value="ECO:0007669"/>
    <property type="project" value="InterPro"/>
</dbReference>
<evidence type="ECO:0000256" key="5">
    <source>
        <dbReference type="RuleBase" id="RU362118"/>
    </source>
</evidence>
<evidence type="ECO:0000313" key="7">
    <source>
        <dbReference type="Proteomes" id="UP000321578"/>
    </source>
</evidence>
<keyword evidence="3" id="KW-0486">Methionine biosynthesis</keyword>
<dbReference type="HAMAP" id="MF_02056">
    <property type="entry name" value="MetZ"/>
    <property type="match status" value="1"/>
</dbReference>
<dbReference type="AlphaFoldDB" id="A0A5C6ZL79"/>
<comment type="function">
    <text evidence="3">Catalyzes the formation of L-homocysteine from O-succinyl-L-homoserine (OSHS) and hydrogen sulfide.</text>
</comment>
<dbReference type="Pfam" id="PF01053">
    <property type="entry name" value="Cys_Met_Meta_PP"/>
    <property type="match status" value="1"/>
</dbReference>
<dbReference type="InterPro" id="IPR015422">
    <property type="entry name" value="PyrdxlP-dep_Trfase_small"/>
</dbReference>
<dbReference type="FunFam" id="3.90.1150.10:FF:000033">
    <property type="entry name" value="Cystathionine gamma-synthase"/>
    <property type="match status" value="1"/>
</dbReference>
<dbReference type="InterPro" id="IPR015421">
    <property type="entry name" value="PyrdxlP-dep_Trfase_major"/>
</dbReference>
<dbReference type="SUPFAM" id="SSF53383">
    <property type="entry name" value="PLP-dependent transferases"/>
    <property type="match status" value="1"/>
</dbReference>
<dbReference type="EMBL" id="VORO01000002">
    <property type="protein sequence ID" value="TXD90789.1"/>
    <property type="molecule type" value="Genomic_DNA"/>
</dbReference>
<organism evidence="6 7">
    <name type="scientific">Subsaximicrobium wynnwilliamsii</name>
    <dbReference type="NCBI Taxonomy" id="291179"/>
    <lineage>
        <taxon>Bacteria</taxon>
        <taxon>Pseudomonadati</taxon>
        <taxon>Bacteroidota</taxon>
        <taxon>Flavobacteriia</taxon>
        <taxon>Flavobacteriales</taxon>
        <taxon>Flavobacteriaceae</taxon>
        <taxon>Subsaximicrobium</taxon>
    </lineage>
</organism>
<keyword evidence="7" id="KW-1185">Reference proteome</keyword>
<dbReference type="GO" id="GO:0008483">
    <property type="term" value="F:transaminase activity"/>
    <property type="evidence" value="ECO:0007669"/>
    <property type="project" value="UniProtKB-KW"/>
</dbReference>
<dbReference type="InterPro" id="IPR015424">
    <property type="entry name" value="PyrdxlP-dep_Trfase"/>
</dbReference>
<dbReference type="Gene3D" id="3.40.640.10">
    <property type="entry name" value="Type I PLP-dependent aspartate aminotransferase-like (Major domain)"/>
    <property type="match status" value="1"/>
</dbReference>
<dbReference type="GO" id="GO:0071268">
    <property type="term" value="P:homocysteine biosynthetic process"/>
    <property type="evidence" value="ECO:0007669"/>
    <property type="project" value="InterPro"/>
</dbReference>
<gene>
    <name evidence="3" type="primary">metZ</name>
    <name evidence="6" type="ORF">ESY86_02180</name>
</gene>
<evidence type="ECO:0000256" key="3">
    <source>
        <dbReference type="HAMAP-Rule" id="MF_02056"/>
    </source>
</evidence>
<dbReference type="Proteomes" id="UP000321578">
    <property type="component" value="Unassembled WGS sequence"/>
</dbReference>
<dbReference type="GO" id="GO:0030170">
    <property type="term" value="F:pyridoxal phosphate binding"/>
    <property type="evidence" value="ECO:0007669"/>
    <property type="project" value="UniProtKB-UniRule"/>
</dbReference>
<dbReference type="PANTHER" id="PTHR11808:SF80">
    <property type="entry name" value="CYSTATHIONINE GAMMA-LYASE"/>
    <property type="match status" value="1"/>
</dbReference>
<dbReference type="OrthoDB" id="9803729at2"/>
<keyword evidence="6" id="KW-0032">Aminotransferase</keyword>
<evidence type="ECO:0000256" key="2">
    <source>
        <dbReference type="ARBA" id="ARBA00022898"/>
    </source>
</evidence>
<evidence type="ECO:0000256" key="1">
    <source>
        <dbReference type="ARBA" id="ARBA00001933"/>
    </source>
</evidence>
<keyword evidence="3 6" id="KW-0808">Transferase</keyword>
<protein>
    <recommendedName>
        <fullName evidence="3">O-succinylhomoserine sulfhydrylase</fullName>
        <shortName evidence="3">OSH sulfhydrylase</shortName>
        <shortName evidence="3">OSHS sulfhydrylase</shortName>
        <ecNumber evidence="3">2.5.1.-</ecNumber>
    </recommendedName>
</protein>